<feature type="binding site" description="axial binding residue" evidence="6">
    <location>
        <position position="111"/>
    </location>
    <ligand>
        <name>heme c</name>
        <dbReference type="ChEBI" id="CHEBI:61717"/>
        <label>1</label>
    </ligand>
    <ligandPart>
        <name>Fe</name>
        <dbReference type="ChEBI" id="CHEBI:18248"/>
    </ligandPart>
</feature>
<evidence type="ECO:0000256" key="2">
    <source>
        <dbReference type="ARBA" id="ARBA00022617"/>
    </source>
</evidence>
<evidence type="ECO:0000313" key="10">
    <source>
        <dbReference type="Proteomes" id="UP001154240"/>
    </source>
</evidence>
<dbReference type="PRINTS" id="PR00609">
    <property type="entry name" value="CYTOCHROMEC3"/>
</dbReference>
<dbReference type="Gene3D" id="3.90.10.10">
    <property type="entry name" value="Cytochrome C3"/>
    <property type="match status" value="1"/>
</dbReference>
<evidence type="ECO:0000259" key="8">
    <source>
        <dbReference type="Pfam" id="PF14522"/>
    </source>
</evidence>
<feature type="signal peptide" evidence="7">
    <location>
        <begin position="1"/>
        <end position="24"/>
    </location>
</feature>
<accession>A0A9X4MI21</accession>
<proteinExistence type="predicted"/>
<comment type="caution">
    <text evidence="9">The sequence shown here is derived from an EMBL/GenBank/DDBJ whole genome shotgun (WGS) entry which is preliminary data.</text>
</comment>
<sequence>MKSGTLFGAMLIGGILLSAGSSMGAEAKGASSIVLNGGSLGSVTFNHGRHQGMFPDCQPCHAFFPKESQVVDKMKGAGKLQRKDVMNMCKKCHKELADKGRKTGPTNCKECHKK</sequence>
<name>A0A9X4MI21_9BACT</name>
<keyword evidence="3 6" id="KW-0479">Metal-binding</keyword>
<reference evidence="9" key="2">
    <citation type="submission" date="2022-10" db="EMBL/GenBank/DDBJ databases">
        <authorList>
            <person name="Aronson H.S."/>
        </authorList>
    </citation>
    <scope>NUCLEOTIDE SEQUENCE</scope>
    <source>
        <strain evidence="9">RS19-109</strain>
    </source>
</reference>
<comment type="cofactor">
    <cofactor evidence="6">
        <name>heme c</name>
        <dbReference type="ChEBI" id="CHEBI:61717"/>
    </cofactor>
    <text evidence="6">Binds 4 heme c groups covalently per monomer.</text>
</comment>
<dbReference type="EMBL" id="JAPHEH010000001">
    <property type="protein sequence ID" value="MDG4476726.1"/>
    <property type="molecule type" value="Genomic_DNA"/>
</dbReference>
<dbReference type="GO" id="GO:0046872">
    <property type="term" value="F:metal ion binding"/>
    <property type="evidence" value="ECO:0007669"/>
    <property type="project" value="UniProtKB-KW"/>
</dbReference>
<dbReference type="InterPro" id="IPR036280">
    <property type="entry name" value="Multihaem_cyt_sf"/>
</dbReference>
<feature type="binding site" description="axial binding residue" evidence="6">
    <location>
        <position position="108"/>
    </location>
    <ligand>
        <name>heme c</name>
        <dbReference type="ChEBI" id="CHEBI:61717"/>
        <label>1</label>
    </ligand>
    <ligandPart>
        <name>Fe</name>
        <dbReference type="ChEBI" id="CHEBI:18248"/>
    </ligandPart>
</feature>
<dbReference type="GO" id="GO:0020037">
    <property type="term" value="F:heme binding"/>
    <property type="evidence" value="ECO:0007669"/>
    <property type="project" value="InterPro"/>
</dbReference>
<keyword evidence="10" id="KW-1185">Reference proteome</keyword>
<feature type="binding site" description="axial binding residue" evidence="6">
    <location>
        <position position="112"/>
    </location>
    <ligand>
        <name>heme c</name>
        <dbReference type="ChEBI" id="CHEBI:61717"/>
        <label>1</label>
    </ligand>
    <ligandPart>
        <name>Fe</name>
        <dbReference type="ChEBI" id="CHEBI:18248"/>
    </ligandPart>
</feature>
<dbReference type="Pfam" id="PF14522">
    <property type="entry name" value="Cytochrome_C7"/>
    <property type="match status" value="1"/>
</dbReference>
<dbReference type="RefSeq" id="WP_307633691.1">
    <property type="nucleotide sequence ID" value="NZ_JAPHEH010000001.1"/>
</dbReference>
<feature type="binding site" description="axial binding residue" evidence="6">
    <location>
        <position position="92"/>
    </location>
    <ligand>
        <name>heme c</name>
        <dbReference type="ChEBI" id="CHEBI:61717"/>
        <label>1</label>
    </ligand>
    <ligandPart>
        <name>Fe</name>
        <dbReference type="ChEBI" id="CHEBI:18248"/>
    </ligandPart>
</feature>
<feature type="binding site" description="axial binding residue" evidence="6">
    <location>
        <position position="61"/>
    </location>
    <ligand>
        <name>heme c</name>
        <dbReference type="ChEBI" id="CHEBI:61717"/>
        <label>1</label>
    </ligand>
    <ligandPart>
        <name>Fe</name>
        <dbReference type="ChEBI" id="CHEBI:18248"/>
    </ligandPart>
</feature>
<feature type="binding site" description="axial binding residue" evidence="6">
    <location>
        <position position="57"/>
    </location>
    <ligand>
        <name>heme c</name>
        <dbReference type="ChEBI" id="CHEBI:61717"/>
        <label>1</label>
    </ligand>
    <ligandPart>
        <name>Fe</name>
        <dbReference type="ChEBI" id="CHEBI:18248"/>
    </ligandPart>
</feature>
<keyword evidence="2 6" id="KW-0349">Heme</keyword>
<keyword evidence="4" id="KW-0249">Electron transport</keyword>
<keyword evidence="5 6" id="KW-0408">Iron</keyword>
<dbReference type="InterPro" id="IPR029467">
    <property type="entry name" value="Cyt_c7-like"/>
</dbReference>
<dbReference type="GO" id="GO:0009055">
    <property type="term" value="F:electron transfer activity"/>
    <property type="evidence" value="ECO:0007669"/>
    <property type="project" value="InterPro"/>
</dbReference>
<evidence type="ECO:0000256" key="4">
    <source>
        <dbReference type="ARBA" id="ARBA00022982"/>
    </source>
</evidence>
<organism evidence="9 10">
    <name type="scientific">Thiovibrio frasassiensis</name>
    <dbReference type="NCBI Taxonomy" id="2984131"/>
    <lineage>
        <taxon>Bacteria</taxon>
        <taxon>Pseudomonadati</taxon>
        <taxon>Thermodesulfobacteriota</taxon>
        <taxon>Desulfobulbia</taxon>
        <taxon>Desulfobulbales</taxon>
        <taxon>Thiovibrionaceae</taxon>
        <taxon>Thiovibrio</taxon>
    </lineage>
</organism>
<protein>
    <submittedName>
        <fullName evidence="9">Cytochrome c family protein</fullName>
    </submittedName>
</protein>
<keyword evidence="7" id="KW-0732">Signal</keyword>
<feature type="binding site" description="axial binding residue" evidence="6">
    <location>
        <position position="60"/>
    </location>
    <ligand>
        <name>heme c</name>
        <dbReference type="ChEBI" id="CHEBI:61717"/>
        <label>1</label>
    </ligand>
    <ligandPart>
        <name>Fe</name>
        <dbReference type="ChEBI" id="CHEBI:18248"/>
    </ligandPart>
</feature>
<evidence type="ECO:0000256" key="7">
    <source>
        <dbReference type="SAM" id="SignalP"/>
    </source>
</evidence>
<evidence type="ECO:0000256" key="6">
    <source>
        <dbReference type="PIRSR" id="PIRSR602322-1"/>
    </source>
</evidence>
<dbReference type="InterPro" id="IPR002322">
    <property type="entry name" value="Cyt_c_III"/>
</dbReference>
<feature type="chain" id="PRO_5040761012" evidence="7">
    <location>
        <begin position="25"/>
        <end position="114"/>
    </location>
</feature>
<dbReference type="CDD" id="cd08168">
    <property type="entry name" value="Cytochrom_C3"/>
    <property type="match status" value="1"/>
</dbReference>
<dbReference type="AlphaFoldDB" id="A0A9X4MI21"/>
<feature type="binding site" description="axial binding residue" evidence="6">
    <location>
        <position position="50"/>
    </location>
    <ligand>
        <name>heme c</name>
        <dbReference type="ChEBI" id="CHEBI:61717"/>
        <label>1</label>
    </ligand>
    <ligandPart>
        <name>Fe</name>
        <dbReference type="ChEBI" id="CHEBI:18248"/>
    </ligandPart>
</feature>
<dbReference type="Proteomes" id="UP001154240">
    <property type="component" value="Unassembled WGS sequence"/>
</dbReference>
<feature type="binding site" description="axial binding residue" evidence="6">
    <location>
        <position position="93"/>
    </location>
    <ligand>
        <name>heme c</name>
        <dbReference type="ChEBI" id="CHEBI:61717"/>
        <label>1</label>
    </ligand>
    <ligandPart>
        <name>Fe</name>
        <dbReference type="ChEBI" id="CHEBI:18248"/>
    </ligandPart>
</feature>
<gene>
    <name evidence="9" type="ORF">OLX77_11235</name>
</gene>
<evidence type="ECO:0000256" key="1">
    <source>
        <dbReference type="ARBA" id="ARBA00022448"/>
    </source>
</evidence>
<dbReference type="SUPFAM" id="SSF48695">
    <property type="entry name" value="Multiheme cytochromes"/>
    <property type="match status" value="1"/>
</dbReference>
<feature type="binding site" description="axial binding residue" evidence="6">
    <location>
        <position position="47"/>
    </location>
    <ligand>
        <name>heme c</name>
        <dbReference type="ChEBI" id="CHEBI:61717"/>
        <label>1</label>
    </ligand>
    <ligandPart>
        <name>Fe</name>
        <dbReference type="ChEBI" id="CHEBI:18248"/>
    </ligandPart>
</feature>
<evidence type="ECO:0000313" key="9">
    <source>
        <dbReference type="EMBL" id="MDG4476726.1"/>
    </source>
</evidence>
<evidence type="ECO:0000256" key="5">
    <source>
        <dbReference type="ARBA" id="ARBA00023004"/>
    </source>
</evidence>
<feature type="domain" description="Cytochrome c7-like" evidence="8">
    <location>
        <begin position="43"/>
        <end position="113"/>
    </location>
</feature>
<keyword evidence="1" id="KW-0813">Transport</keyword>
<reference evidence="9" key="1">
    <citation type="journal article" date="2022" name="bioRxiv">
        <title>Thiovibrio frasassiensisgen. nov., sp. nov., an autotrophic, elemental sulfur disproportionating bacterium isolated from sulfidic karst sediment, and proposal of Thiovibrionaceae fam. nov.</title>
        <authorList>
            <person name="Aronson H."/>
            <person name="Thomas C."/>
            <person name="Bhattacharyya M."/>
            <person name="Eckstein S."/>
            <person name="Jensen S."/>
            <person name="Barco R."/>
            <person name="Macalady J."/>
            <person name="Amend J."/>
        </authorList>
    </citation>
    <scope>NUCLEOTIDE SEQUENCE</scope>
    <source>
        <strain evidence="9">RS19-109</strain>
    </source>
</reference>
<feature type="binding site" description="axial binding residue" evidence="6">
    <location>
        <position position="89"/>
    </location>
    <ligand>
        <name>heme c</name>
        <dbReference type="ChEBI" id="CHEBI:61717"/>
        <label>1</label>
    </ligand>
    <ligandPart>
        <name>Fe</name>
        <dbReference type="ChEBI" id="CHEBI:18248"/>
    </ligandPart>
</feature>
<evidence type="ECO:0000256" key="3">
    <source>
        <dbReference type="ARBA" id="ARBA00022723"/>
    </source>
</evidence>